<evidence type="ECO:0000256" key="4">
    <source>
        <dbReference type="ARBA" id="ARBA00005150"/>
    </source>
</evidence>
<comment type="cofactor">
    <cofactor evidence="1">
        <name>Mg(2+)</name>
        <dbReference type="ChEBI" id="CHEBI:18420"/>
    </cofactor>
</comment>
<comment type="function">
    <text evidence="2">Functions in two distinct reactions of the de novo folate biosynthetic pathway. Catalyzes the addition of a glutamate residue to dihydropteroate (7,8-dihydropteroate or H2Pte) to form dihydrofolate (7,8-dihydrofolate monoglutamate or H2Pte-Glu). Also catalyzes successive additions of L-glutamate to tetrahydrofolate or 10-formyltetrahydrofolate or 5,10-methylenetetrahydrofolate, leading to folylpolyglutamate derivatives.</text>
</comment>
<evidence type="ECO:0000256" key="12">
    <source>
        <dbReference type="ARBA" id="ARBA00022840"/>
    </source>
</evidence>
<sequence>MTYQYCIDWLFQQLPMYQSKGASAYKADLSNSLKLDAYLNQPHHSFKSIHVGGTNGKGSVSHMLASVLQTQGYKVGLYTSPHLKDFRERIKVNGQCISKEAVVEFVEQHQTYFEKQALSFFEMTVGLAFDYFKSQKVDIAVIEVGLGGRLDSTNIISPILSVITNIGLDHTQFLGETHAQIASEKAGIIKPKTPIVIGETQLDTETIFKAKAKAEDAPIYFANRLKLKVPTTDLQGYYQHHNATTVVCVLKVLQEHLGYKISNENLTQGFSNVIKNTGLLGRWQILSENPKIIADTAHNFEGLSYVIPQLQKLDAKRLHIVIGVVNDKDLSRILPLFPRDAEYYFVSPKIKRALVARQLQLKAKAYQLLGETYASVQAGLLAAKSVAYSDDVIYVGGSTFTVAEVV</sequence>
<dbReference type="SUPFAM" id="SSF53623">
    <property type="entry name" value="MurD-like peptide ligases, catalytic domain"/>
    <property type="match status" value="1"/>
</dbReference>
<dbReference type="OrthoDB" id="9809356at2"/>
<evidence type="ECO:0000313" key="25">
    <source>
        <dbReference type="Proteomes" id="UP000184462"/>
    </source>
</evidence>
<feature type="domain" description="Mur ligase C-terminal" evidence="22">
    <location>
        <begin position="281"/>
        <end position="398"/>
    </location>
</feature>
<dbReference type="GO" id="GO:0046656">
    <property type="term" value="P:folic acid biosynthetic process"/>
    <property type="evidence" value="ECO:0007669"/>
    <property type="project" value="UniProtKB-KW"/>
</dbReference>
<dbReference type="Pfam" id="PF02875">
    <property type="entry name" value="Mur_ligase_C"/>
    <property type="match status" value="1"/>
</dbReference>
<organism evidence="24 25">
    <name type="scientific">Psychroflexus salarius</name>
    <dbReference type="NCBI Taxonomy" id="1155689"/>
    <lineage>
        <taxon>Bacteria</taxon>
        <taxon>Pseudomonadati</taxon>
        <taxon>Bacteroidota</taxon>
        <taxon>Flavobacteriia</taxon>
        <taxon>Flavobacteriales</taxon>
        <taxon>Flavobacteriaceae</taxon>
        <taxon>Psychroflexus</taxon>
    </lineage>
</organism>
<evidence type="ECO:0000256" key="1">
    <source>
        <dbReference type="ARBA" id="ARBA00001946"/>
    </source>
</evidence>
<accession>A0A1M4VE30</accession>
<dbReference type="InterPro" id="IPR001645">
    <property type="entry name" value="Folylpolyglutamate_synth"/>
</dbReference>
<evidence type="ECO:0000256" key="7">
    <source>
        <dbReference type="ARBA" id="ARBA00013025"/>
    </source>
</evidence>
<evidence type="ECO:0000256" key="15">
    <source>
        <dbReference type="ARBA" id="ARBA00030048"/>
    </source>
</evidence>
<protein>
    <recommendedName>
        <fullName evidence="8">Dihydrofolate synthase/folylpolyglutamate synthase</fullName>
        <ecNumber evidence="6">6.3.2.12</ecNumber>
        <ecNumber evidence="7">6.3.2.17</ecNumber>
    </recommendedName>
    <alternativeName>
        <fullName evidence="17">Folylpoly-gamma-glutamate synthetase-dihydrofolate synthetase</fullName>
    </alternativeName>
    <alternativeName>
        <fullName evidence="15">Folylpolyglutamate synthetase</fullName>
    </alternativeName>
    <alternativeName>
        <fullName evidence="16">Tetrahydrofolylpolyglutamate synthase</fullName>
    </alternativeName>
</protein>
<dbReference type="InterPro" id="IPR036615">
    <property type="entry name" value="Mur_ligase_C_dom_sf"/>
</dbReference>
<reference evidence="24 25" key="1">
    <citation type="submission" date="2016-11" db="EMBL/GenBank/DDBJ databases">
        <authorList>
            <person name="Jaros S."/>
            <person name="Januszkiewicz K."/>
            <person name="Wedrychowicz H."/>
        </authorList>
    </citation>
    <scope>NUCLEOTIDE SEQUENCE [LARGE SCALE GENOMIC DNA]</scope>
    <source>
        <strain evidence="24 25">DSM 25661</strain>
    </source>
</reference>
<dbReference type="Gene3D" id="3.90.190.20">
    <property type="entry name" value="Mur ligase, C-terminal domain"/>
    <property type="match status" value="1"/>
</dbReference>
<dbReference type="GO" id="GO:0005524">
    <property type="term" value="F:ATP binding"/>
    <property type="evidence" value="ECO:0007669"/>
    <property type="project" value="UniProtKB-KW"/>
</dbReference>
<keyword evidence="12" id="KW-0067">ATP-binding</keyword>
<dbReference type="InterPro" id="IPR004101">
    <property type="entry name" value="Mur_ligase_C"/>
</dbReference>
<dbReference type="PANTHER" id="PTHR11136:SF0">
    <property type="entry name" value="DIHYDROFOLATE SYNTHETASE-RELATED"/>
    <property type="match status" value="1"/>
</dbReference>
<dbReference type="STRING" id="1155689.SAMN05444278_10411"/>
<keyword evidence="13" id="KW-0460">Magnesium</keyword>
<proteinExistence type="inferred from homology"/>
<dbReference type="PROSITE" id="PS01011">
    <property type="entry name" value="FOLYLPOLYGLU_SYNT_1"/>
    <property type="match status" value="1"/>
</dbReference>
<dbReference type="AlphaFoldDB" id="A0A1M4VE30"/>
<evidence type="ECO:0000256" key="3">
    <source>
        <dbReference type="ARBA" id="ARBA00004799"/>
    </source>
</evidence>
<dbReference type="GO" id="GO:0004326">
    <property type="term" value="F:tetrahydrofolylpolyglutamate synthase activity"/>
    <property type="evidence" value="ECO:0007669"/>
    <property type="project" value="UniProtKB-EC"/>
</dbReference>
<dbReference type="GO" id="GO:0005737">
    <property type="term" value="C:cytoplasm"/>
    <property type="evidence" value="ECO:0007669"/>
    <property type="project" value="TreeGrafter"/>
</dbReference>
<dbReference type="Pfam" id="PF08245">
    <property type="entry name" value="Mur_ligase_M"/>
    <property type="match status" value="1"/>
</dbReference>
<keyword evidence="25" id="KW-1185">Reference proteome</keyword>
<comment type="catalytic activity">
    <reaction evidence="21">
        <text>7,8-dihydropteroate + L-glutamate + ATP = 7,8-dihydrofolate + ADP + phosphate + H(+)</text>
        <dbReference type="Rhea" id="RHEA:23584"/>
        <dbReference type="ChEBI" id="CHEBI:15378"/>
        <dbReference type="ChEBI" id="CHEBI:17839"/>
        <dbReference type="ChEBI" id="CHEBI:29985"/>
        <dbReference type="ChEBI" id="CHEBI:30616"/>
        <dbReference type="ChEBI" id="CHEBI:43474"/>
        <dbReference type="ChEBI" id="CHEBI:57451"/>
        <dbReference type="ChEBI" id="CHEBI:456216"/>
        <dbReference type="EC" id="6.3.2.12"/>
    </reaction>
</comment>
<dbReference type="InterPro" id="IPR036565">
    <property type="entry name" value="Mur-like_cat_sf"/>
</dbReference>
<evidence type="ECO:0000256" key="13">
    <source>
        <dbReference type="ARBA" id="ARBA00022842"/>
    </source>
</evidence>
<evidence type="ECO:0000256" key="18">
    <source>
        <dbReference type="ARBA" id="ARBA00047493"/>
    </source>
</evidence>
<dbReference type="PANTHER" id="PTHR11136">
    <property type="entry name" value="FOLYLPOLYGLUTAMATE SYNTHASE-RELATED"/>
    <property type="match status" value="1"/>
</dbReference>
<evidence type="ECO:0000259" key="22">
    <source>
        <dbReference type="Pfam" id="PF02875"/>
    </source>
</evidence>
<comment type="pathway">
    <text evidence="4">Cofactor biosynthesis; tetrahydrofolylpolyglutamate biosynthesis.</text>
</comment>
<keyword evidence="10" id="KW-0479">Metal-binding</keyword>
<dbReference type="PROSITE" id="PS01012">
    <property type="entry name" value="FOLYLPOLYGLU_SYNT_2"/>
    <property type="match status" value="1"/>
</dbReference>
<evidence type="ECO:0000256" key="11">
    <source>
        <dbReference type="ARBA" id="ARBA00022741"/>
    </source>
</evidence>
<dbReference type="Proteomes" id="UP000184462">
    <property type="component" value="Unassembled WGS sequence"/>
</dbReference>
<dbReference type="PIRSF" id="PIRSF001563">
    <property type="entry name" value="Folylpolyglu_synth"/>
    <property type="match status" value="1"/>
</dbReference>
<evidence type="ECO:0000256" key="10">
    <source>
        <dbReference type="ARBA" id="ARBA00022723"/>
    </source>
</evidence>
<keyword evidence="9" id="KW-0436">Ligase</keyword>
<dbReference type="Gene3D" id="3.40.1190.10">
    <property type="entry name" value="Mur-like, catalytic domain"/>
    <property type="match status" value="1"/>
</dbReference>
<dbReference type="GO" id="GO:0008841">
    <property type="term" value="F:dihydrofolate synthase activity"/>
    <property type="evidence" value="ECO:0007669"/>
    <property type="project" value="UniProtKB-EC"/>
</dbReference>
<evidence type="ECO:0000256" key="17">
    <source>
        <dbReference type="ARBA" id="ARBA00032510"/>
    </source>
</evidence>
<evidence type="ECO:0000256" key="19">
    <source>
        <dbReference type="ARBA" id="ARBA00047808"/>
    </source>
</evidence>
<name>A0A1M4VE30_9FLAO</name>
<comment type="catalytic activity">
    <reaction evidence="18">
        <text>(6S)-5,6,7,8-tetrahydrofolyl-(gamma-L-Glu)(n) + L-glutamate + ATP = (6S)-5,6,7,8-tetrahydrofolyl-(gamma-L-Glu)(n+1) + ADP + phosphate + H(+)</text>
        <dbReference type="Rhea" id="RHEA:10580"/>
        <dbReference type="Rhea" id="RHEA-COMP:14738"/>
        <dbReference type="Rhea" id="RHEA-COMP:14740"/>
        <dbReference type="ChEBI" id="CHEBI:15378"/>
        <dbReference type="ChEBI" id="CHEBI:29985"/>
        <dbReference type="ChEBI" id="CHEBI:30616"/>
        <dbReference type="ChEBI" id="CHEBI:43474"/>
        <dbReference type="ChEBI" id="CHEBI:141005"/>
        <dbReference type="ChEBI" id="CHEBI:456216"/>
        <dbReference type="EC" id="6.3.2.17"/>
    </reaction>
</comment>
<keyword evidence="14" id="KW-0289">Folate biosynthesis</keyword>
<dbReference type="InterPro" id="IPR013221">
    <property type="entry name" value="Mur_ligase_cen"/>
</dbReference>
<feature type="domain" description="Mur ligase central" evidence="23">
    <location>
        <begin position="51"/>
        <end position="221"/>
    </location>
</feature>
<evidence type="ECO:0000313" key="24">
    <source>
        <dbReference type="EMBL" id="SHE67158.1"/>
    </source>
</evidence>
<comment type="pathway">
    <text evidence="3">Cofactor biosynthesis; tetrahydrofolate biosynthesis; 7,8-dihydrofolate from 2-amino-4-hydroxy-6-hydroxymethyl-7,8-dihydropteridine diphosphate and 4-aminobenzoate: step 2/2.</text>
</comment>
<evidence type="ECO:0000256" key="2">
    <source>
        <dbReference type="ARBA" id="ARBA00002714"/>
    </source>
</evidence>
<evidence type="ECO:0000256" key="5">
    <source>
        <dbReference type="ARBA" id="ARBA00008276"/>
    </source>
</evidence>
<dbReference type="EC" id="6.3.2.17" evidence="7"/>
<dbReference type="NCBIfam" id="TIGR01499">
    <property type="entry name" value="folC"/>
    <property type="match status" value="1"/>
</dbReference>
<dbReference type="EC" id="6.3.2.12" evidence="6"/>
<comment type="catalytic activity">
    <reaction evidence="19">
        <text>10-formyltetrahydrofolyl-(gamma-L-Glu)(n) + L-glutamate + ATP = 10-formyltetrahydrofolyl-(gamma-L-Glu)(n+1) + ADP + phosphate + H(+)</text>
        <dbReference type="Rhea" id="RHEA:51904"/>
        <dbReference type="Rhea" id="RHEA-COMP:13088"/>
        <dbReference type="Rhea" id="RHEA-COMP:14300"/>
        <dbReference type="ChEBI" id="CHEBI:15378"/>
        <dbReference type="ChEBI" id="CHEBI:29985"/>
        <dbReference type="ChEBI" id="CHEBI:30616"/>
        <dbReference type="ChEBI" id="CHEBI:43474"/>
        <dbReference type="ChEBI" id="CHEBI:134413"/>
        <dbReference type="ChEBI" id="CHEBI:456216"/>
        <dbReference type="EC" id="6.3.2.17"/>
    </reaction>
</comment>
<comment type="catalytic activity">
    <reaction evidence="20">
        <text>(6R)-5,10-methylenetetrahydrofolyl-(gamma-L-Glu)(n) + L-glutamate + ATP = (6R)-5,10-methylenetetrahydrofolyl-(gamma-L-Glu)(n+1) + ADP + phosphate + H(+)</text>
        <dbReference type="Rhea" id="RHEA:51912"/>
        <dbReference type="Rhea" id="RHEA-COMP:13257"/>
        <dbReference type="Rhea" id="RHEA-COMP:13258"/>
        <dbReference type="ChEBI" id="CHEBI:15378"/>
        <dbReference type="ChEBI" id="CHEBI:29985"/>
        <dbReference type="ChEBI" id="CHEBI:30616"/>
        <dbReference type="ChEBI" id="CHEBI:43474"/>
        <dbReference type="ChEBI" id="CHEBI:136572"/>
        <dbReference type="ChEBI" id="CHEBI:456216"/>
        <dbReference type="EC" id="6.3.2.17"/>
    </reaction>
</comment>
<gene>
    <name evidence="24" type="ORF">SAMN05444278_10411</name>
</gene>
<dbReference type="RefSeq" id="WP_073192727.1">
    <property type="nucleotide sequence ID" value="NZ_FQTW01000004.1"/>
</dbReference>
<evidence type="ECO:0000256" key="8">
    <source>
        <dbReference type="ARBA" id="ARBA00019357"/>
    </source>
</evidence>
<evidence type="ECO:0000256" key="14">
    <source>
        <dbReference type="ARBA" id="ARBA00022909"/>
    </source>
</evidence>
<dbReference type="EMBL" id="FQTW01000004">
    <property type="protein sequence ID" value="SHE67158.1"/>
    <property type="molecule type" value="Genomic_DNA"/>
</dbReference>
<evidence type="ECO:0000256" key="21">
    <source>
        <dbReference type="ARBA" id="ARBA00049161"/>
    </source>
</evidence>
<dbReference type="InterPro" id="IPR018109">
    <property type="entry name" value="Folylpolyglutamate_synth_CS"/>
</dbReference>
<comment type="similarity">
    <text evidence="5">Belongs to the folylpolyglutamate synthase family.</text>
</comment>
<dbReference type="GO" id="GO:0046872">
    <property type="term" value="F:metal ion binding"/>
    <property type="evidence" value="ECO:0007669"/>
    <property type="project" value="UniProtKB-KW"/>
</dbReference>
<evidence type="ECO:0000256" key="16">
    <source>
        <dbReference type="ARBA" id="ARBA00030592"/>
    </source>
</evidence>
<evidence type="ECO:0000259" key="23">
    <source>
        <dbReference type="Pfam" id="PF08245"/>
    </source>
</evidence>
<dbReference type="FunFam" id="3.40.1190.10:FF:000011">
    <property type="entry name" value="Folylpolyglutamate synthase/dihydrofolate synthase"/>
    <property type="match status" value="1"/>
</dbReference>
<keyword evidence="11" id="KW-0547">Nucleotide-binding</keyword>
<evidence type="ECO:0000256" key="20">
    <source>
        <dbReference type="ARBA" id="ARBA00049035"/>
    </source>
</evidence>
<dbReference type="SUPFAM" id="SSF53244">
    <property type="entry name" value="MurD-like peptide ligases, peptide-binding domain"/>
    <property type="match status" value="1"/>
</dbReference>
<evidence type="ECO:0000256" key="6">
    <source>
        <dbReference type="ARBA" id="ARBA00013023"/>
    </source>
</evidence>
<evidence type="ECO:0000256" key="9">
    <source>
        <dbReference type="ARBA" id="ARBA00022598"/>
    </source>
</evidence>